<name>A0A6P8X822_DROAB</name>
<dbReference type="InterPro" id="IPR036770">
    <property type="entry name" value="Ankyrin_rpt-contain_sf"/>
</dbReference>
<reference evidence="6 7" key="1">
    <citation type="submission" date="2025-04" db="UniProtKB">
        <authorList>
            <consortium name="RefSeq"/>
        </authorList>
    </citation>
    <scope>IDENTIFICATION</scope>
    <source>
        <strain evidence="6 7">15112-1751.03</strain>
        <tissue evidence="6 7">Whole Adult</tissue>
    </source>
</reference>
<evidence type="ECO:0000313" key="6">
    <source>
        <dbReference type="RefSeq" id="XP_034108101.1"/>
    </source>
</evidence>
<evidence type="ECO:0000313" key="8">
    <source>
        <dbReference type="RefSeq" id="XP_034108103.1"/>
    </source>
</evidence>
<dbReference type="AlphaFoldDB" id="A0A6P8X822"/>
<feature type="compositionally biased region" description="Basic and acidic residues" evidence="4">
    <location>
        <begin position="248"/>
        <end position="261"/>
    </location>
</feature>
<dbReference type="Pfam" id="PF12796">
    <property type="entry name" value="Ank_2"/>
    <property type="match status" value="2"/>
</dbReference>
<dbReference type="InterPro" id="IPR002110">
    <property type="entry name" value="Ankyrin_rpt"/>
</dbReference>
<evidence type="ECO:0000256" key="3">
    <source>
        <dbReference type="PROSITE-ProRule" id="PRU00023"/>
    </source>
</evidence>
<dbReference type="CTD" id="36139"/>
<dbReference type="SMART" id="SM00248">
    <property type="entry name" value="ANK"/>
    <property type="match status" value="6"/>
</dbReference>
<feature type="region of interest" description="Disordered" evidence="4">
    <location>
        <begin position="585"/>
        <end position="604"/>
    </location>
</feature>
<keyword evidence="1" id="KW-0677">Repeat</keyword>
<evidence type="ECO:0000256" key="4">
    <source>
        <dbReference type="SAM" id="MobiDB-lite"/>
    </source>
</evidence>
<evidence type="ECO:0000256" key="1">
    <source>
        <dbReference type="ARBA" id="ARBA00022737"/>
    </source>
</evidence>
<keyword evidence="2 3" id="KW-0040">ANK repeat</keyword>
<dbReference type="SUPFAM" id="SSF48403">
    <property type="entry name" value="Ankyrin repeat"/>
    <property type="match status" value="1"/>
</dbReference>
<dbReference type="Gene3D" id="1.25.40.20">
    <property type="entry name" value="Ankyrin repeat-containing domain"/>
    <property type="match status" value="3"/>
</dbReference>
<dbReference type="RefSeq" id="XP_034108101.1">
    <property type="nucleotide sequence ID" value="XM_034252210.2"/>
</dbReference>
<dbReference type="RefSeq" id="XP_034108102.1">
    <property type="nucleotide sequence ID" value="XM_034252211.2"/>
</dbReference>
<organism evidence="5 8">
    <name type="scientific">Drosophila albomicans</name>
    <name type="common">Fruit fly</name>
    <dbReference type="NCBI Taxonomy" id="7291"/>
    <lineage>
        <taxon>Eukaryota</taxon>
        <taxon>Metazoa</taxon>
        <taxon>Ecdysozoa</taxon>
        <taxon>Arthropoda</taxon>
        <taxon>Hexapoda</taxon>
        <taxon>Insecta</taxon>
        <taxon>Pterygota</taxon>
        <taxon>Neoptera</taxon>
        <taxon>Endopterygota</taxon>
        <taxon>Diptera</taxon>
        <taxon>Brachycera</taxon>
        <taxon>Muscomorpha</taxon>
        <taxon>Ephydroidea</taxon>
        <taxon>Drosophilidae</taxon>
        <taxon>Drosophila</taxon>
    </lineage>
</organism>
<feature type="repeat" description="ANK" evidence="3">
    <location>
        <begin position="183"/>
        <end position="215"/>
    </location>
</feature>
<dbReference type="RefSeq" id="XP_034108103.1">
    <property type="nucleotide sequence ID" value="XM_034252212.2"/>
</dbReference>
<dbReference type="PROSITE" id="PS50088">
    <property type="entry name" value="ANK_REPEAT"/>
    <property type="match status" value="3"/>
</dbReference>
<evidence type="ECO:0000256" key="2">
    <source>
        <dbReference type="ARBA" id="ARBA00023043"/>
    </source>
</evidence>
<protein>
    <submittedName>
        <fullName evidence="6 7">Uncharacterized protein LOC117570512</fullName>
    </submittedName>
</protein>
<dbReference type="PROSITE" id="PS50297">
    <property type="entry name" value="ANK_REP_REGION"/>
    <property type="match status" value="3"/>
</dbReference>
<dbReference type="RefSeq" id="XP_034108104.1">
    <property type="nucleotide sequence ID" value="XM_034252213.2"/>
</dbReference>
<dbReference type="FunFam" id="1.25.40.20:FF:000524">
    <property type="entry name" value="Ankyrin repeat domain 6b"/>
    <property type="match status" value="1"/>
</dbReference>
<evidence type="ECO:0000313" key="7">
    <source>
        <dbReference type="RefSeq" id="XP_034108102.1"/>
    </source>
</evidence>
<feature type="compositionally biased region" description="Polar residues" evidence="4">
    <location>
        <begin position="587"/>
        <end position="604"/>
    </location>
</feature>
<feature type="compositionally biased region" description="Polar residues" evidence="4">
    <location>
        <begin position="543"/>
        <end position="576"/>
    </location>
</feature>
<feature type="compositionally biased region" description="Polar residues" evidence="4">
    <location>
        <begin position="482"/>
        <end position="491"/>
    </location>
</feature>
<sequence length="974" mass="108686">MDRNLKQEALPNAISGHEARNWTALHDAAAAGDDRCVQVLLTSNGDRLAKESGQGNTPLHEAASRGFSRCVKLICMPPSTSASTSKTQHKDKSRLKARVANTIEALHNATLSIINNEGLSALHLAAQNGHNQSSRELLMAGADPDVQNKYGDTALHTACRYGHAGVTRILLSALCDPNKTNLNGDTALHITCAMGRRKLTRILLEADARMSVKNAQGDTPQSIAMRKNNREILEILNTPKRIRNRKEKPKDNDKATPVQEKDRDCVDKAINWSPYGCHYFPDPRSFPSPKLETLPKEPLKQGEQYFLDLAGHIHKGPVSVGNTCYCGPFFRHIENKLNCNRKSLKKYVHKTKERLGHKVQALAIKTNDQIEQLTRTMIEDRMRCESKRQYLNEYLRRGEPMRSTFDNQTKSQRVERTLSRCRSLDLLDSNCDANKLCNSKSVELLENDNQAVVTAVYHSHHDRQIAENSDTNDDTQSNSSTEVPGNSTDPMATSLPLPQEELKKSKLNELKLDFLKVSERLGDLLEKTSLIMERENEEENKLQLCSLSPGQSDPSTYSPGNQCNLLESKDSGNSPNYDEYTHVQRRYPNSSETSNPSQNSNSWEFEMSPSETQKYYHCITRGDNMLNTVIKALRKDASFADLHKDEVALNENADRMCGDKLMYKAQQQHATPSPASSHRADATVFDTQQSISNLLKRQALCLDENFSANSTLYYTNPNDISPGQETPRQLDDMLLRRQSPNDAPSKVEIRNSEIKYLRKPISGQVKDMVAQLQGKIDSSSQSAQEMPLSTSALHSPIVFSSRLNNNLHSHPHPLPLGMLANENAATPLHNSSALYAAHARSAHSQFDVPKDAYFHDLPNRVRNLQRAQPIYSGDLTNSRHLRSFPGQQLHHGSGATFHVHVPSEYANQTVSLANGNEPQHLHSNVHVQSEHSMRGYPMSYRGHLPPDVLGNDGLAPDGDEIAAVGLYNNVSSLV</sequence>
<feature type="region of interest" description="Disordered" evidence="4">
    <location>
        <begin position="240"/>
        <end position="261"/>
    </location>
</feature>
<accession>A0A6P8X822</accession>
<evidence type="ECO:0000313" key="5">
    <source>
        <dbReference type="Proteomes" id="UP000515160"/>
    </source>
</evidence>
<proteinExistence type="predicted"/>
<dbReference type="PANTHER" id="PTHR24173:SF74">
    <property type="entry name" value="ANKYRIN REPEAT DOMAIN-CONTAINING PROTEIN 16"/>
    <property type="match status" value="1"/>
</dbReference>
<feature type="region of interest" description="Disordered" evidence="4">
    <location>
        <begin position="539"/>
        <end position="580"/>
    </location>
</feature>
<dbReference type="Proteomes" id="UP000515160">
    <property type="component" value="Chromosome 3"/>
</dbReference>
<feature type="repeat" description="ANK" evidence="3">
    <location>
        <begin position="150"/>
        <end position="182"/>
    </location>
</feature>
<gene>
    <name evidence="6 7 8 9" type="primary">LOC117570512</name>
</gene>
<feature type="repeat" description="ANK" evidence="3">
    <location>
        <begin position="117"/>
        <end position="149"/>
    </location>
</feature>
<evidence type="ECO:0000313" key="9">
    <source>
        <dbReference type="RefSeq" id="XP_034108104.1"/>
    </source>
</evidence>
<feature type="region of interest" description="Disordered" evidence="4">
    <location>
        <begin position="460"/>
        <end position="495"/>
    </location>
</feature>
<dbReference type="PANTHER" id="PTHR24173">
    <property type="entry name" value="ANKYRIN REPEAT CONTAINING"/>
    <property type="match status" value="1"/>
</dbReference>
<dbReference type="OrthoDB" id="424503at2759"/>
<keyword evidence="5" id="KW-1185">Reference proteome</keyword>
<dbReference type="GeneID" id="117570512"/>